<dbReference type="InterPro" id="IPR036890">
    <property type="entry name" value="HATPase_C_sf"/>
</dbReference>
<dbReference type="RefSeq" id="WP_114308973.1">
    <property type="nucleotide sequence ID" value="NZ_QPJO01000002.1"/>
</dbReference>
<evidence type="ECO:0000256" key="14">
    <source>
        <dbReference type="SAM" id="Phobius"/>
    </source>
</evidence>
<dbReference type="GO" id="GO:0005886">
    <property type="term" value="C:plasma membrane"/>
    <property type="evidence" value="ECO:0007669"/>
    <property type="project" value="UniProtKB-SubCell"/>
</dbReference>
<keyword evidence="12" id="KW-0902">Two-component regulatory system</keyword>
<feature type="domain" description="Histidine kinase" evidence="15">
    <location>
        <begin position="241"/>
        <end position="456"/>
    </location>
</feature>
<dbReference type="Gene3D" id="6.10.340.10">
    <property type="match status" value="1"/>
</dbReference>
<evidence type="ECO:0000256" key="9">
    <source>
        <dbReference type="ARBA" id="ARBA00022777"/>
    </source>
</evidence>
<comment type="catalytic activity">
    <reaction evidence="1">
        <text>ATP + protein L-histidine = ADP + protein N-phospho-L-histidine.</text>
        <dbReference type="EC" id="2.7.13.3"/>
    </reaction>
</comment>
<evidence type="ECO:0000256" key="4">
    <source>
        <dbReference type="ARBA" id="ARBA00022475"/>
    </source>
</evidence>
<dbReference type="CDD" id="cd00082">
    <property type="entry name" value="HisKA"/>
    <property type="match status" value="1"/>
</dbReference>
<dbReference type="Gene3D" id="1.10.287.130">
    <property type="match status" value="1"/>
</dbReference>
<dbReference type="OrthoDB" id="594725at2"/>
<keyword evidence="4" id="KW-1003">Cell membrane</keyword>
<keyword evidence="10" id="KW-0067">ATP-binding</keyword>
<evidence type="ECO:0000256" key="6">
    <source>
        <dbReference type="ARBA" id="ARBA00022679"/>
    </source>
</evidence>
<dbReference type="InterPro" id="IPR003661">
    <property type="entry name" value="HisK_dim/P_dom"/>
</dbReference>
<dbReference type="EC" id="2.7.13.3" evidence="3"/>
<dbReference type="InterPro" id="IPR050398">
    <property type="entry name" value="HssS/ArlS-like"/>
</dbReference>
<dbReference type="SMART" id="SM00387">
    <property type="entry name" value="HATPase_c"/>
    <property type="match status" value="1"/>
</dbReference>
<evidence type="ECO:0000256" key="7">
    <source>
        <dbReference type="ARBA" id="ARBA00022692"/>
    </source>
</evidence>
<evidence type="ECO:0000256" key="3">
    <source>
        <dbReference type="ARBA" id="ARBA00012438"/>
    </source>
</evidence>
<proteinExistence type="predicted"/>
<dbReference type="Proteomes" id="UP000253436">
    <property type="component" value="Unassembled WGS sequence"/>
</dbReference>
<evidence type="ECO:0000256" key="1">
    <source>
        <dbReference type="ARBA" id="ARBA00000085"/>
    </source>
</evidence>
<dbReference type="Pfam" id="PF00512">
    <property type="entry name" value="HisKA"/>
    <property type="match status" value="1"/>
</dbReference>
<dbReference type="PROSITE" id="PS50109">
    <property type="entry name" value="HIS_KIN"/>
    <property type="match status" value="1"/>
</dbReference>
<dbReference type="InterPro" id="IPR003594">
    <property type="entry name" value="HATPase_dom"/>
</dbReference>
<evidence type="ECO:0000256" key="2">
    <source>
        <dbReference type="ARBA" id="ARBA00004651"/>
    </source>
</evidence>
<dbReference type="GO" id="GO:0005524">
    <property type="term" value="F:ATP binding"/>
    <property type="evidence" value="ECO:0007669"/>
    <property type="project" value="UniProtKB-KW"/>
</dbReference>
<organism evidence="16 17">
    <name type="scientific">Winogradskyella arenosi</name>
    <dbReference type="NCBI Taxonomy" id="533325"/>
    <lineage>
        <taxon>Bacteria</taxon>
        <taxon>Pseudomonadati</taxon>
        <taxon>Bacteroidota</taxon>
        <taxon>Flavobacteriia</taxon>
        <taxon>Flavobacteriales</taxon>
        <taxon>Flavobacteriaceae</taxon>
        <taxon>Winogradskyella</taxon>
    </lineage>
</organism>
<evidence type="ECO:0000256" key="8">
    <source>
        <dbReference type="ARBA" id="ARBA00022741"/>
    </source>
</evidence>
<evidence type="ECO:0000256" key="5">
    <source>
        <dbReference type="ARBA" id="ARBA00022553"/>
    </source>
</evidence>
<keyword evidence="11 14" id="KW-1133">Transmembrane helix</keyword>
<evidence type="ECO:0000256" key="10">
    <source>
        <dbReference type="ARBA" id="ARBA00022840"/>
    </source>
</evidence>
<dbReference type="EMBL" id="QPJO01000002">
    <property type="protein sequence ID" value="RCW92299.1"/>
    <property type="molecule type" value="Genomic_DNA"/>
</dbReference>
<evidence type="ECO:0000259" key="15">
    <source>
        <dbReference type="PROSITE" id="PS50109"/>
    </source>
</evidence>
<dbReference type="SUPFAM" id="SSF55874">
    <property type="entry name" value="ATPase domain of HSP90 chaperone/DNA topoisomerase II/histidine kinase"/>
    <property type="match status" value="1"/>
</dbReference>
<dbReference type="InterPro" id="IPR036097">
    <property type="entry name" value="HisK_dim/P_sf"/>
</dbReference>
<dbReference type="PANTHER" id="PTHR45528">
    <property type="entry name" value="SENSOR HISTIDINE KINASE CPXA"/>
    <property type="match status" value="1"/>
</dbReference>
<dbReference type="InterPro" id="IPR005467">
    <property type="entry name" value="His_kinase_dom"/>
</dbReference>
<reference evidence="16 17" key="1">
    <citation type="submission" date="2018-07" db="EMBL/GenBank/DDBJ databases">
        <title>Genomic Encyclopedia of Type Strains, Phase III (KMG-III): the genomes of soil and plant-associated and newly described type strains.</title>
        <authorList>
            <person name="Whitman W."/>
        </authorList>
    </citation>
    <scope>NUCLEOTIDE SEQUENCE [LARGE SCALE GENOMIC DNA]</scope>
    <source>
        <strain evidence="16 17">CECT 7958</strain>
    </source>
</reference>
<keyword evidence="6" id="KW-0808">Transferase</keyword>
<keyword evidence="7 14" id="KW-0812">Transmembrane</keyword>
<dbReference type="Pfam" id="PF02518">
    <property type="entry name" value="HATPase_c"/>
    <property type="match status" value="1"/>
</dbReference>
<gene>
    <name evidence="16" type="ORF">DFQ08_102323</name>
</gene>
<keyword evidence="17" id="KW-1185">Reference proteome</keyword>
<keyword evidence="13 14" id="KW-0472">Membrane</keyword>
<keyword evidence="5" id="KW-0597">Phosphoprotein</keyword>
<feature type="transmembrane region" description="Helical" evidence="14">
    <location>
        <begin position="152"/>
        <end position="177"/>
    </location>
</feature>
<comment type="subcellular location">
    <subcellularLocation>
        <location evidence="2">Cell membrane</location>
        <topology evidence="2">Multi-pass membrane protein</topology>
    </subcellularLocation>
</comment>
<dbReference type="Gene3D" id="3.30.565.10">
    <property type="entry name" value="Histidine kinase-like ATPase, C-terminal domain"/>
    <property type="match status" value="1"/>
</dbReference>
<keyword evidence="9 16" id="KW-0418">Kinase</keyword>
<evidence type="ECO:0000256" key="12">
    <source>
        <dbReference type="ARBA" id="ARBA00023012"/>
    </source>
</evidence>
<evidence type="ECO:0000256" key="11">
    <source>
        <dbReference type="ARBA" id="ARBA00022989"/>
    </source>
</evidence>
<evidence type="ECO:0000313" key="17">
    <source>
        <dbReference type="Proteomes" id="UP000253436"/>
    </source>
</evidence>
<protein>
    <recommendedName>
        <fullName evidence="3">histidine kinase</fullName>
        <ecNumber evidence="3">2.7.13.3</ecNumber>
    </recommendedName>
</protein>
<dbReference type="AlphaFoldDB" id="A0A368ZHG6"/>
<keyword evidence="8" id="KW-0547">Nucleotide-binding</keyword>
<comment type="caution">
    <text evidence="16">The sequence shown here is derived from an EMBL/GenBank/DDBJ whole genome shotgun (WGS) entry which is preliminary data.</text>
</comment>
<dbReference type="PANTHER" id="PTHR45528:SF1">
    <property type="entry name" value="SENSOR HISTIDINE KINASE CPXA"/>
    <property type="match status" value="1"/>
</dbReference>
<dbReference type="SMART" id="SM00388">
    <property type="entry name" value="HisKA"/>
    <property type="match status" value="1"/>
</dbReference>
<name>A0A368ZHG6_9FLAO</name>
<dbReference type="SUPFAM" id="SSF47384">
    <property type="entry name" value="Homodimeric domain of signal transducing histidine kinase"/>
    <property type="match status" value="1"/>
</dbReference>
<dbReference type="GO" id="GO:0000155">
    <property type="term" value="F:phosphorelay sensor kinase activity"/>
    <property type="evidence" value="ECO:0007669"/>
    <property type="project" value="InterPro"/>
</dbReference>
<evidence type="ECO:0000256" key="13">
    <source>
        <dbReference type="ARBA" id="ARBA00023136"/>
    </source>
</evidence>
<evidence type="ECO:0000313" key="16">
    <source>
        <dbReference type="EMBL" id="RCW92299.1"/>
    </source>
</evidence>
<feature type="transmembrane region" description="Helical" evidence="14">
    <location>
        <begin position="7"/>
        <end position="30"/>
    </location>
</feature>
<accession>A0A368ZHG6</accession>
<sequence>MKIRNKILIYFSTTIIVLLAVSLGAIFILFSEYREEEFQQKQNTKIIQTLSKLGQYEAYGKELAGIMDELTIHDFYDEKMLIFDTQKDLIFSSIDDLSISNYTTILNHLSPANQWLETKVKNYDIVGIYIEYDNVGYYAISKAYDASGYSKIYFLGNVLIGIFVFISGIVILISIYLSKKIAKPLTELSEKLNELDLSNVNIKELPIDESSLELKHLTDRFNQLFKKTNEAFLFQKHTINHISHELKTPITILVSELERLLTYKDIEELKPVLSTQIQSAKSLGDIINVLLEISKFEAGQNVEREHFRVDDLIFDIIAELNIIYPDFKFEINYGSHLVDESNLSIFANEMLIKQAFSNLLINAINYGDTDQAALIFDVTEKNQLSVQIKNTGTVISELEEKYLFNYFFRGTNSKGKMGFGLGLVLTKRIFALNNAVISYTSSNKNLNTFEVRFPLS</sequence>